<dbReference type="Proteomes" id="UP000320762">
    <property type="component" value="Unassembled WGS sequence"/>
</dbReference>
<comment type="caution">
    <text evidence="2">The sequence shown here is derived from an EMBL/GenBank/DDBJ whole genome shotgun (WGS) entry which is preliminary data.</text>
</comment>
<name>A0A550CQ29_9AGAR</name>
<evidence type="ECO:0000313" key="3">
    <source>
        <dbReference type="Proteomes" id="UP000320762"/>
    </source>
</evidence>
<dbReference type="EMBL" id="VDMD01000003">
    <property type="protein sequence ID" value="TRM66878.1"/>
    <property type="molecule type" value="Genomic_DNA"/>
</dbReference>
<protein>
    <submittedName>
        <fullName evidence="2">Uncharacterized protein</fullName>
    </submittedName>
</protein>
<reference evidence="2 3" key="1">
    <citation type="journal article" date="2019" name="New Phytol.">
        <title>Comparative genomics reveals unique wood-decay strategies and fruiting body development in the Schizophyllaceae.</title>
        <authorList>
            <person name="Almasi E."/>
            <person name="Sahu N."/>
            <person name="Krizsan K."/>
            <person name="Balint B."/>
            <person name="Kovacs G.M."/>
            <person name="Kiss B."/>
            <person name="Cseklye J."/>
            <person name="Drula E."/>
            <person name="Henrissat B."/>
            <person name="Nagy I."/>
            <person name="Chovatia M."/>
            <person name="Adam C."/>
            <person name="LaButti K."/>
            <person name="Lipzen A."/>
            <person name="Riley R."/>
            <person name="Grigoriev I.V."/>
            <person name="Nagy L.G."/>
        </authorList>
    </citation>
    <scope>NUCLEOTIDE SEQUENCE [LARGE SCALE GENOMIC DNA]</scope>
    <source>
        <strain evidence="2 3">NL-1724</strain>
    </source>
</reference>
<keyword evidence="3" id="KW-1185">Reference proteome</keyword>
<feature type="compositionally biased region" description="Basic and acidic residues" evidence="1">
    <location>
        <begin position="65"/>
        <end position="90"/>
    </location>
</feature>
<feature type="non-terminal residue" evidence="2">
    <location>
        <position position="1"/>
    </location>
</feature>
<proteinExistence type="predicted"/>
<feature type="region of interest" description="Disordered" evidence="1">
    <location>
        <begin position="51"/>
        <end position="96"/>
    </location>
</feature>
<evidence type="ECO:0000313" key="2">
    <source>
        <dbReference type="EMBL" id="TRM66878.1"/>
    </source>
</evidence>
<sequence>MTHGTSRNMKALGVEMQALGGEMQALGVDMQAPCCDFEVVHDRGRQLVNASRFEKSFRTPWNGSSEKRAGSSEKRAGSSEKRAGSSEKRVSSKSWT</sequence>
<organism evidence="2 3">
    <name type="scientific">Schizophyllum amplum</name>
    <dbReference type="NCBI Taxonomy" id="97359"/>
    <lineage>
        <taxon>Eukaryota</taxon>
        <taxon>Fungi</taxon>
        <taxon>Dikarya</taxon>
        <taxon>Basidiomycota</taxon>
        <taxon>Agaricomycotina</taxon>
        <taxon>Agaricomycetes</taxon>
        <taxon>Agaricomycetidae</taxon>
        <taxon>Agaricales</taxon>
        <taxon>Schizophyllaceae</taxon>
        <taxon>Schizophyllum</taxon>
    </lineage>
</organism>
<dbReference type="AlphaFoldDB" id="A0A550CQ29"/>
<gene>
    <name evidence="2" type="ORF">BD626DRAFT_484087</name>
</gene>
<evidence type="ECO:0000256" key="1">
    <source>
        <dbReference type="SAM" id="MobiDB-lite"/>
    </source>
</evidence>
<accession>A0A550CQ29</accession>